<evidence type="ECO:0000313" key="3">
    <source>
        <dbReference type="Proteomes" id="UP001403385"/>
    </source>
</evidence>
<organism evidence="2 3">
    <name type="scientific">Rapidithrix thailandica</name>
    <dbReference type="NCBI Taxonomy" id="413964"/>
    <lineage>
        <taxon>Bacteria</taxon>
        <taxon>Pseudomonadati</taxon>
        <taxon>Bacteroidota</taxon>
        <taxon>Cytophagia</taxon>
        <taxon>Cytophagales</taxon>
        <taxon>Flammeovirgaceae</taxon>
        <taxon>Rapidithrix</taxon>
    </lineage>
</organism>
<dbReference type="SUPFAM" id="SSF46785">
    <property type="entry name" value="Winged helix' DNA-binding domain"/>
    <property type="match status" value="1"/>
</dbReference>
<proteinExistence type="predicted"/>
<comment type="caution">
    <text evidence="2">The sequence shown here is derived from an EMBL/GenBank/DDBJ whole genome shotgun (WGS) entry which is preliminary data.</text>
</comment>
<reference evidence="2 3" key="1">
    <citation type="submission" date="2024-04" db="EMBL/GenBank/DDBJ databases">
        <title>Novel genus in family Flammeovirgaceae.</title>
        <authorList>
            <person name="Nguyen T.H."/>
            <person name="Vuong T.Q."/>
            <person name="Le H."/>
            <person name="Kim S.-G."/>
        </authorList>
    </citation>
    <scope>NUCLEOTIDE SEQUENCE [LARGE SCALE GENOMIC DNA]</scope>
    <source>
        <strain evidence="2 3">JCM 23209</strain>
    </source>
</reference>
<name>A0AAW9S8H1_9BACT</name>
<gene>
    <name evidence="2" type="ORF">AAG747_12105</name>
</gene>
<dbReference type="Pfam" id="PF21906">
    <property type="entry name" value="WHD_NrtR"/>
    <property type="match status" value="1"/>
</dbReference>
<dbReference type="RefSeq" id="WP_346821436.1">
    <property type="nucleotide sequence ID" value="NZ_JBDKWZ010000006.1"/>
</dbReference>
<dbReference type="Gene3D" id="3.90.79.10">
    <property type="entry name" value="Nucleoside Triphosphate Pyrophosphohydrolase"/>
    <property type="match status" value="1"/>
</dbReference>
<dbReference type="CDD" id="cd18873">
    <property type="entry name" value="NUDIX_NadM_like"/>
    <property type="match status" value="1"/>
</dbReference>
<dbReference type="EMBL" id="JBDKWZ010000006">
    <property type="protein sequence ID" value="MEN7548659.1"/>
    <property type="molecule type" value="Genomic_DNA"/>
</dbReference>
<dbReference type="InterPro" id="IPR036390">
    <property type="entry name" value="WH_DNA-bd_sf"/>
</dbReference>
<evidence type="ECO:0000259" key="1">
    <source>
        <dbReference type="PROSITE" id="PS51462"/>
    </source>
</evidence>
<dbReference type="Pfam" id="PF00293">
    <property type="entry name" value="NUDIX"/>
    <property type="match status" value="1"/>
</dbReference>
<evidence type="ECO:0000313" key="2">
    <source>
        <dbReference type="EMBL" id="MEN7548659.1"/>
    </source>
</evidence>
<keyword evidence="3" id="KW-1185">Reference proteome</keyword>
<protein>
    <submittedName>
        <fullName evidence="2">NUDIX domain-containing protein</fullName>
    </submittedName>
</protein>
<dbReference type="PROSITE" id="PS51462">
    <property type="entry name" value="NUDIX"/>
    <property type="match status" value="1"/>
</dbReference>
<dbReference type="InterPro" id="IPR054105">
    <property type="entry name" value="WHD_NrtR"/>
</dbReference>
<dbReference type="InterPro" id="IPR036388">
    <property type="entry name" value="WH-like_DNA-bd_sf"/>
</dbReference>
<dbReference type="Gene3D" id="1.10.10.10">
    <property type="entry name" value="Winged helix-like DNA-binding domain superfamily/Winged helix DNA-binding domain"/>
    <property type="match status" value="1"/>
</dbReference>
<dbReference type="PANTHER" id="PTHR43736:SF4">
    <property type="entry name" value="SLR1690 PROTEIN"/>
    <property type="match status" value="1"/>
</dbReference>
<dbReference type="PANTHER" id="PTHR43736">
    <property type="entry name" value="ADP-RIBOSE PYROPHOSPHATASE"/>
    <property type="match status" value="1"/>
</dbReference>
<dbReference type="SUPFAM" id="SSF55811">
    <property type="entry name" value="Nudix"/>
    <property type="match status" value="1"/>
</dbReference>
<dbReference type="InterPro" id="IPR015797">
    <property type="entry name" value="NUDIX_hydrolase-like_dom_sf"/>
</dbReference>
<feature type="domain" description="Nudix hydrolase" evidence="1">
    <location>
        <begin position="24"/>
        <end position="155"/>
    </location>
</feature>
<sequence length="242" mass="28382">MDSKTKTGQNFISETQYPDKIIEALSIDCVIFSFKNSHLQILLVKHGEGIGKGKWALPGGWIKYNEHLDSAAYRLLEHLTGVKDVYLEQLQAFGNTDRYPGKRVITIAFFALIQSENYELHPGFTAADAKWFDIQQLPDLLYDHNRILRFGYEYLKLKVRHEPIGFNLLPEKFTLLQLQELYEAILEVKLDKPNFRRKIMKMNLIIDCKEKQQNVSHRAANLYRFDESVYNRLKKEGFNFEF</sequence>
<dbReference type="Proteomes" id="UP001403385">
    <property type="component" value="Unassembled WGS sequence"/>
</dbReference>
<accession>A0AAW9S8H1</accession>
<dbReference type="InterPro" id="IPR000086">
    <property type="entry name" value="NUDIX_hydrolase_dom"/>
</dbReference>
<dbReference type="AlphaFoldDB" id="A0AAW9S8H1"/>